<reference evidence="1" key="1">
    <citation type="submission" date="2016-08" db="EMBL/GenBank/DDBJ databases">
        <title>Complete Genome Seqeunce of Paenibacillus sp. nov. IHBB 9852 from high altitute lake of Indian trans-Himalayas.</title>
        <authorList>
            <person name="Kiran S."/>
            <person name="Swarnkar M.K."/>
            <person name="Rana A."/>
            <person name="Tewari R."/>
            <person name="Gulati A."/>
        </authorList>
    </citation>
    <scope>NUCLEOTIDE SEQUENCE [LARGE SCALE GENOMIC DNA]</scope>
    <source>
        <strain evidence="1">IHBB 9852</strain>
    </source>
</reference>
<gene>
    <name evidence="1" type="ORF">BBD41_27170</name>
</gene>
<dbReference type="AlphaFoldDB" id="A0A1B2E7M8"/>
<organism evidence="1">
    <name type="scientific">Paenibacillus ihbetae</name>
    <dbReference type="NCBI Taxonomy" id="1870820"/>
    <lineage>
        <taxon>Bacteria</taxon>
        <taxon>Bacillati</taxon>
        <taxon>Bacillota</taxon>
        <taxon>Bacilli</taxon>
        <taxon>Bacillales</taxon>
        <taxon>Paenibacillaceae</taxon>
        <taxon>Paenibacillus</taxon>
    </lineage>
</organism>
<name>A0A1B2E7M8_9BACL</name>
<protein>
    <submittedName>
        <fullName evidence="1">Uncharacterized protein</fullName>
    </submittedName>
</protein>
<evidence type="ECO:0000313" key="1">
    <source>
        <dbReference type="EMBL" id="ANY75959.1"/>
    </source>
</evidence>
<accession>A0A1B2E7M8</accession>
<dbReference type="GeneID" id="48311987"/>
<sequence>MSNKHINNGKALISDPSNNVKKKSLLDVVGILGPIPNEVKEKSKVKSFQTIKEEAITKYFQEKYETREETDQQEK</sequence>
<dbReference type="EMBL" id="CP016809">
    <property type="protein sequence ID" value="ANY75959.1"/>
    <property type="molecule type" value="Genomic_DNA"/>
</dbReference>
<dbReference type="RefSeq" id="WP_099479835.1">
    <property type="nucleotide sequence ID" value="NZ_CP016809.1"/>
</dbReference>
<dbReference type="KEGG" id="pib:BBD41_27170"/>
<proteinExistence type="predicted"/>